<protein>
    <submittedName>
        <fullName evidence="1">Uncharacterized protein</fullName>
    </submittedName>
</protein>
<organism evidence="1 2">
    <name type="scientific">Kitasatospora viridis</name>
    <dbReference type="NCBI Taxonomy" id="281105"/>
    <lineage>
        <taxon>Bacteria</taxon>
        <taxon>Bacillati</taxon>
        <taxon>Actinomycetota</taxon>
        <taxon>Actinomycetes</taxon>
        <taxon>Kitasatosporales</taxon>
        <taxon>Streptomycetaceae</taxon>
        <taxon>Kitasatospora</taxon>
    </lineage>
</organism>
<dbReference type="EMBL" id="VIWT01000001">
    <property type="protein sequence ID" value="TWF99955.1"/>
    <property type="molecule type" value="Genomic_DNA"/>
</dbReference>
<dbReference type="AlphaFoldDB" id="A0A561UKT1"/>
<reference evidence="1 2" key="1">
    <citation type="submission" date="2019-06" db="EMBL/GenBank/DDBJ databases">
        <title>Sequencing the genomes of 1000 actinobacteria strains.</title>
        <authorList>
            <person name="Klenk H.-P."/>
        </authorList>
    </citation>
    <scope>NUCLEOTIDE SEQUENCE [LARGE SCALE GENOMIC DNA]</scope>
    <source>
        <strain evidence="1 2">DSM 44826</strain>
    </source>
</reference>
<evidence type="ECO:0000313" key="1">
    <source>
        <dbReference type="EMBL" id="TWF99955.1"/>
    </source>
</evidence>
<dbReference type="Proteomes" id="UP000317940">
    <property type="component" value="Unassembled WGS sequence"/>
</dbReference>
<comment type="caution">
    <text evidence="1">The sequence shown here is derived from an EMBL/GenBank/DDBJ whole genome shotgun (WGS) entry which is preliminary data.</text>
</comment>
<name>A0A561UKT1_9ACTN</name>
<sequence>MTILHALLIGAACCLVLGTGLRWLAAVIQLLINLTTNKPKGDSQ</sequence>
<evidence type="ECO:0000313" key="2">
    <source>
        <dbReference type="Proteomes" id="UP000317940"/>
    </source>
</evidence>
<proteinExistence type="predicted"/>
<keyword evidence="2" id="KW-1185">Reference proteome</keyword>
<gene>
    <name evidence="1" type="ORF">FHX73_113815</name>
</gene>
<accession>A0A561UKT1</accession>
<dbReference type="RefSeq" id="WP_281292690.1">
    <property type="nucleotide sequence ID" value="NZ_BAAAMZ010000021.1"/>
</dbReference>